<evidence type="ECO:0000313" key="4">
    <source>
        <dbReference type="EMBL" id="MBB0245132.1"/>
    </source>
</evidence>
<organism evidence="4 5">
    <name type="scientific">Streptomyces alkaliphilus</name>
    <dbReference type="NCBI Taxonomy" id="1472722"/>
    <lineage>
        <taxon>Bacteria</taxon>
        <taxon>Bacillati</taxon>
        <taxon>Actinomycetota</taxon>
        <taxon>Actinomycetes</taxon>
        <taxon>Kitasatosporales</taxon>
        <taxon>Streptomycetaceae</taxon>
        <taxon>Streptomyces</taxon>
    </lineage>
</organism>
<sequence>MRIPSALTPGDGDSSPGSERDRQALGVSLPRQIAGPLIQVLKRLALANLVLFTAFLVVYLDRDGYTDSRDGEVGALDALYYVTVSLSTTGYGDIAPYSDLARLLTTFVITPLRVAFLIILVGTTLEVLTERTREQWRVGHWRKTLRDHTVIVGFGTKGRSAAETLMRTGVTQDRIVVVDPSPVVVEQANAEGYAGVVGDATRSNVLLRARVDRARQVVISTQRDDTAVLVTLTARQLSKSVRIVASVREEENVPLLRQSGADSVITSASAVGRLLGLSMVSPSSGSVMEDLIQQGSGLSLKERPVTRAEAGRSPRECDDLVVSVIRGHRLLPFDDPEARTLELQDRVVVIRRTSGDEDKARPAKQEGRPERGPGSWRIPRG</sequence>
<gene>
    <name evidence="4" type="ORF">FNQ90_13715</name>
</gene>
<evidence type="ECO:0000256" key="2">
    <source>
        <dbReference type="SAM" id="MobiDB-lite"/>
    </source>
</evidence>
<feature type="compositionally biased region" description="Basic and acidic residues" evidence="2">
    <location>
        <begin position="353"/>
        <end position="371"/>
    </location>
</feature>
<dbReference type="Proteomes" id="UP000538929">
    <property type="component" value="Unassembled WGS sequence"/>
</dbReference>
<name>A0A7W3TEA2_9ACTN</name>
<evidence type="ECO:0000259" key="3">
    <source>
        <dbReference type="PROSITE" id="PS51201"/>
    </source>
</evidence>
<dbReference type="GO" id="GO:0005886">
    <property type="term" value="C:plasma membrane"/>
    <property type="evidence" value="ECO:0007669"/>
    <property type="project" value="UniProtKB-SubCell"/>
</dbReference>
<dbReference type="Pfam" id="PF07885">
    <property type="entry name" value="Ion_trans_2"/>
    <property type="match status" value="1"/>
</dbReference>
<dbReference type="InterPro" id="IPR036291">
    <property type="entry name" value="NAD(P)-bd_dom_sf"/>
</dbReference>
<protein>
    <submittedName>
        <fullName evidence="4">Ion channel protein</fullName>
    </submittedName>
</protein>
<dbReference type="SUPFAM" id="SSF81324">
    <property type="entry name" value="Voltage-gated potassium channels"/>
    <property type="match status" value="1"/>
</dbReference>
<dbReference type="InterPro" id="IPR013099">
    <property type="entry name" value="K_chnl_dom"/>
</dbReference>
<dbReference type="PANTHER" id="PTHR43833">
    <property type="entry name" value="POTASSIUM CHANNEL PROTEIN 2-RELATED-RELATED"/>
    <property type="match status" value="1"/>
</dbReference>
<feature type="region of interest" description="Disordered" evidence="2">
    <location>
        <begin position="1"/>
        <end position="22"/>
    </location>
</feature>
<keyword evidence="5" id="KW-1185">Reference proteome</keyword>
<proteinExistence type="predicted"/>
<feature type="domain" description="RCK N-terminal" evidence="3">
    <location>
        <begin position="146"/>
        <end position="266"/>
    </location>
</feature>
<dbReference type="Gene3D" id="3.40.50.720">
    <property type="entry name" value="NAD(P)-binding Rossmann-like Domain"/>
    <property type="match status" value="1"/>
</dbReference>
<evidence type="ECO:0000313" key="5">
    <source>
        <dbReference type="Proteomes" id="UP000538929"/>
    </source>
</evidence>
<dbReference type="EMBL" id="VKHT01000403">
    <property type="protein sequence ID" value="MBB0245132.1"/>
    <property type="molecule type" value="Genomic_DNA"/>
</dbReference>
<dbReference type="Gene3D" id="1.10.287.70">
    <property type="match status" value="1"/>
</dbReference>
<comment type="caution">
    <text evidence="4">The sequence shown here is derived from an EMBL/GenBank/DDBJ whole genome shotgun (WGS) entry which is preliminary data.</text>
</comment>
<dbReference type="InterPro" id="IPR050721">
    <property type="entry name" value="Trk_Ktr_HKT_K-transport"/>
</dbReference>
<dbReference type="PROSITE" id="PS51201">
    <property type="entry name" value="RCK_N"/>
    <property type="match status" value="1"/>
</dbReference>
<dbReference type="GO" id="GO:0006813">
    <property type="term" value="P:potassium ion transport"/>
    <property type="evidence" value="ECO:0007669"/>
    <property type="project" value="InterPro"/>
</dbReference>
<dbReference type="Pfam" id="PF02254">
    <property type="entry name" value="TrkA_N"/>
    <property type="match status" value="1"/>
</dbReference>
<dbReference type="InterPro" id="IPR003148">
    <property type="entry name" value="RCK_N"/>
</dbReference>
<dbReference type="RefSeq" id="WP_182606658.1">
    <property type="nucleotide sequence ID" value="NZ_VKHT01000403.1"/>
</dbReference>
<evidence type="ECO:0000256" key="1">
    <source>
        <dbReference type="ARBA" id="ARBA00004651"/>
    </source>
</evidence>
<feature type="region of interest" description="Disordered" evidence="2">
    <location>
        <begin position="352"/>
        <end position="381"/>
    </location>
</feature>
<reference evidence="5" key="1">
    <citation type="submission" date="2019-10" db="EMBL/GenBank/DDBJ databases">
        <title>Streptomyces sp. nov., a novel actinobacterium isolated from alkaline environment.</title>
        <authorList>
            <person name="Golinska P."/>
        </authorList>
    </citation>
    <scope>NUCLEOTIDE SEQUENCE [LARGE SCALE GENOMIC DNA]</scope>
    <source>
        <strain evidence="5">DSM 42118</strain>
    </source>
</reference>
<comment type="subcellular location">
    <subcellularLocation>
        <location evidence="1">Cell membrane</location>
        <topology evidence="1">Multi-pass membrane protein</topology>
    </subcellularLocation>
</comment>
<accession>A0A7W3TEA2</accession>
<dbReference type="AlphaFoldDB" id="A0A7W3TEA2"/>
<dbReference type="SUPFAM" id="SSF51735">
    <property type="entry name" value="NAD(P)-binding Rossmann-fold domains"/>
    <property type="match status" value="1"/>
</dbReference>
<dbReference type="PANTHER" id="PTHR43833:SF9">
    <property type="entry name" value="POTASSIUM CHANNEL PROTEIN YUGO-RELATED"/>
    <property type="match status" value="1"/>
</dbReference>